<keyword evidence="1" id="KW-0812">Transmembrane</keyword>
<dbReference type="Proteomes" id="UP000762676">
    <property type="component" value="Unassembled WGS sequence"/>
</dbReference>
<feature type="transmembrane region" description="Helical" evidence="1">
    <location>
        <begin position="5"/>
        <end position="25"/>
    </location>
</feature>
<keyword evidence="3" id="KW-1185">Reference proteome</keyword>
<proteinExistence type="predicted"/>
<evidence type="ECO:0000256" key="1">
    <source>
        <dbReference type="SAM" id="Phobius"/>
    </source>
</evidence>
<evidence type="ECO:0000313" key="2">
    <source>
        <dbReference type="EMBL" id="GFR84371.1"/>
    </source>
</evidence>
<reference evidence="2 3" key="1">
    <citation type="journal article" date="2021" name="Elife">
        <title>Chloroplast acquisition without the gene transfer in kleptoplastic sea slugs, Plakobranchus ocellatus.</title>
        <authorList>
            <person name="Maeda T."/>
            <person name="Takahashi S."/>
            <person name="Yoshida T."/>
            <person name="Shimamura S."/>
            <person name="Takaki Y."/>
            <person name="Nagai Y."/>
            <person name="Toyoda A."/>
            <person name="Suzuki Y."/>
            <person name="Arimoto A."/>
            <person name="Ishii H."/>
            <person name="Satoh N."/>
            <person name="Nishiyama T."/>
            <person name="Hasebe M."/>
            <person name="Maruyama T."/>
            <person name="Minagawa J."/>
            <person name="Obokata J."/>
            <person name="Shigenobu S."/>
        </authorList>
    </citation>
    <scope>NUCLEOTIDE SEQUENCE [LARGE SCALE GENOMIC DNA]</scope>
</reference>
<accession>A0AAV4GGF8</accession>
<gene>
    <name evidence="2" type="ORF">ElyMa_005998700</name>
</gene>
<organism evidence="2 3">
    <name type="scientific">Elysia marginata</name>
    <dbReference type="NCBI Taxonomy" id="1093978"/>
    <lineage>
        <taxon>Eukaryota</taxon>
        <taxon>Metazoa</taxon>
        <taxon>Spiralia</taxon>
        <taxon>Lophotrochozoa</taxon>
        <taxon>Mollusca</taxon>
        <taxon>Gastropoda</taxon>
        <taxon>Heterobranchia</taxon>
        <taxon>Euthyneura</taxon>
        <taxon>Panpulmonata</taxon>
        <taxon>Sacoglossa</taxon>
        <taxon>Placobranchoidea</taxon>
        <taxon>Plakobranchidae</taxon>
        <taxon>Elysia</taxon>
    </lineage>
</organism>
<sequence length="160" mass="18051">MIKIILIIIVVIIEVIVADVLLAVVTAMTMIITMTTDLQMPFVVLIIILMIRRNKDNDGDKTIKEIVWTKSLVERWNRPESLELVHVQSSFDVTGQWEIRANKTNLFFLNTKTSAVDDAIVLTEACIALTTRHDTLSHGLHRPCKYLPKLSGAVSPRLLC</sequence>
<keyword evidence="1" id="KW-1133">Transmembrane helix</keyword>
<dbReference type="EMBL" id="BMAT01012050">
    <property type="protein sequence ID" value="GFR84371.1"/>
    <property type="molecule type" value="Genomic_DNA"/>
</dbReference>
<keyword evidence="1" id="KW-0472">Membrane</keyword>
<name>A0AAV4GGF8_9GAST</name>
<evidence type="ECO:0000313" key="3">
    <source>
        <dbReference type="Proteomes" id="UP000762676"/>
    </source>
</evidence>
<protein>
    <submittedName>
        <fullName evidence="2">Uncharacterized protein</fullName>
    </submittedName>
</protein>
<dbReference type="AlphaFoldDB" id="A0AAV4GGF8"/>
<feature type="transmembrane region" description="Helical" evidence="1">
    <location>
        <begin position="31"/>
        <end position="51"/>
    </location>
</feature>
<comment type="caution">
    <text evidence="2">The sequence shown here is derived from an EMBL/GenBank/DDBJ whole genome shotgun (WGS) entry which is preliminary data.</text>
</comment>